<organism evidence="1 2">
    <name type="scientific">Exophiala bonariae</name>
    <dbReference type="NCBI Taxonomy" id="1690606"/>
    <lineage>
        <taxon>Eukaryota</taxon>
        <taxon>Fungi</taxon>
        <taxon>Dikarya</taxon>
        <taxon>Ascomycota</taxon>
        <taxon>Pezizomycotina</taxon>
        <taxon>Eurotiomycetes</taxon>
        <taxon>Chaetothyriomycetidae</taxon>
        <taxon>Chaetothyriales</taxon>
        <taxon>Herpotrichiellaceae</taxon>
        <taxon>Exophiala</taxon>
    </lineage>
</organism>
<protein>
    <recommendedName>
        <fullName evidence="3">Transcription factor domain-containing protein</fullName>
    </recommendedName>
</protein>
<dbReference type="Proteomes" id="UP001358417">
    <property type="component" value="Unassembled WGS sequence"/>
</dbReference>
<dbReference type="EMBL" id="JAVRRD010000026">
    <property type="protein sequence ID" value="KAK5047324.1"/>
    <property type="molecule type" value="Genomic_DNA"/>
</dbReference>
<accession>A0AAV9N2R0</accession>
<keyword evidence="2" id="KW-1185">Reference proteome</keyword>
<reference evidence="1 2" key="1">
    <citation type="submission" date="2023-08" db="EMBL/GenBank/DDBJ databases">
        <title>Black Yeasts Isolated from many extreme environments.</title>
        <authorList>
            <person name="Coleine C."/>
            <person name="Stajich J.E."/>
            <person name="Selbmann L."/>
        </authorList>
    </citation>
    <scope>NUCLEOTIDE SEQUENCE [LARGE SCALE GENOMIC DNA]</scope>
    <source>
        <strain evidence="1 2">CCFEE 5792</strain>
    </source>
</reference>
<evidence type="ECO:0000313" key="1">
    <source>
        <dbReference type="EMBL" id="KAK5047324.1"/>
    </source>
</evidence>
<sequence length="462" mass="51104">MDHNITFSIEETTSITGTENDATNEEYLIGLYYRYIHPAHPFALPEDFYRRNTGLFPAHLRQAICFIASHHTTDRRPPCPKVDEIVEDASTPEDAFRVQSLILITLASYARFERDNGNSALTAAIAMAGKINLDSDNFGHGHAALFRESWRRTWWELYTITGLISLIGGTNVRLTQPLAMTLPYSCEIYGACQIAQAGTTEQIQERFYSVPTLEWSSFAYRVEAMRIMTTVLDGFNNSTTFDYDSMSASISSYLLSLPAAKCEGLDANGDVDEVMTCGLMIIHLAAICLNFPRSKLAQVGGFSTVCGTDRGRVASGREDSYSAASLRSARALTKLISTHTSLKTLSPCFACAVAFSAVVQLSQYTTVAPPKPPYLRENLQLQLSALQSLGEVWPIAHVVRSQLAQFLREVINKAPAKSIATSAPQSMNDQLMTEDQWLQDVMNEEMLFDGGGIPFFGMPFTE</sequence>
<name>A0AAV9N2R0_9EURO</name>
<dbReference type="PANTHER" id="PTHR47431:SF1">
    <property type="entry name" value="ZN(II)2CYS6 TRANSCRIPTION FACTOR (EUROFUNG)"/>
    <property type="match status" value="1"/>
</dbReference>
<dbReference type="RefSeq" id="XP_064702886.1">
    <property type="nucleotide sequence ID" value="XM_064850404.1"/>
</dbReference>
<comment type="caution">
    <text evidence="1">The sequence shown here is derived from an EMBL/GenBank/DDBJ whole genome shotgun (WGS) entry which is preliminary data.</text>
</comment>
<gene>
    <name evidence="1" type="ORF">LTR84_006846</name>
</gene>
<dbReference type="AlphaFoldDB" id="A0AAV9N2R0"/>
<proteinExistence type="predicted"/>
<evidence type="ECO:0008006" key="3">
    <source>
        <dbReference type="Google" id="ProtNLM"/>
    </source>
</evidence>
<dbReference type="CDD" id="cd12148">
    <property type="entry name" value="fungal_TF_MHR"/>
    <property type="match status" value="1"/>
</dbReference>
<dbReference type="GeneID" id="89975015"/>
<dbReference type="PANTHER" id="PTHR47431">
    <property type="entry name" value="ZN(II)2CYS6 TRANSCRIPTION FACTOR (EUROFUNG)-RELATED"/>
    <property type="match status" value="1"/>
</dbReference>
<evidence type="ECO:0000313" key="2">
    <source>
        <dbReference type="Proteomes" id="UP001358417"/>
    </source>
</evidence>